<dbReference type="PROSITE" id="PS50222">
    <property type="entry name" value="EF_HAND_2"/>
    <property type="match status" value="2"/>
</dbReference>
<evidence type="ECO:0000313" key="8">
    <source>
        <dbReference type="EMBL" id="CAJ1384884.1"/>
    </source>
</evidence>
<feature type="domain" description="EF-hand" evidence="7">
    <location>
        <begin position="521"/>
        <end position="556"/>
    </location>
</feature>
<comment type="subcellular location">
    <subcellularLocation>
        <location evidence="1">Membrane</location>
        <topology evidence="1">Multi-pass membrane protein</topology>
    </subcellularLocation>
</comment>
<dbReference type="InterPro" id="IPR043203">
    <property type="entry name" value="VGCC_Ca_Na"/>
</dbReference>
<sequence length="643" mass="72523">SHACPRVRKWFSAFSKMDIEKELPKDMRAASEDLHEIQHMLSNKPATPAHTAHASHELHQDLKKLHVEIKSHFVQQRVLLLELVNQMRSGLPSASPTDDEGRKIDFSRLDELMIAHGLAPELERMNTGQTVDLDGINALLVEHGIFQGGRVPTPDAPDAAVSVEPEAARLAEAQTDAADAAKTKALRPSDSMRSSMRFSFVRNRIDEAQKRAYEAASNRPEQPVIEELELTTATRIMQKIVVSNVFVYLIMGLILVNLLLLGIEIDTAASFGQNDVPTWFESVNMVIVLVFVFEIVLKLLAYGCYEFFRGPDGAWNIFDFFIVALSSVETLIDLWASSLTQVDLSQLRVMRFVRLARTLRGIRVMRLLRYVTALRTLVFSIMNTMKSLLWTLVLLLLIFYCFGVLLTQIVVDYCRDETIQLTGDANAVPVCGEILSKYWSNIVQSMLTLFMAITGGISWIEALEPLQTISFFAVLFFIFYIIVTVFAVMNVVTGVFCNTAIESANSDKDIAALTQLQKQSTLVRSLRRIFKEMDKENSNMVSIDEFKTSMATRKLSSFLESLGISTQDVWTLFTIIDTDQSGLIDLDEFVSGCMELHGPAKSYQISKMSWENKVTRQAIKQLFALLLDIREHLNMESKSIDFE</sequence>
<feature type="transmembrane region" description="Helical" evidence="6">
    <location>
        <begin position="317"/>
        <end position="336"/>
    </location>
</feature>
<feature type="domain" description="EF-hand" evidence="7">
    <location>
        <begin position="564"/>
        <end position="599"/>
    </location>
</feature>
<dbReference type="GO" id="GO:0005509">
    <property type="term" value="F:calcium ion binding"/>
    <property type="evidence" value="ECO:0007669"/>
    <property type="project" value="InterPro"/>
</dbReference>
<dbReference type="InterPro" id="IPR005821">
    <property type="entry name" value="Ion_trans_dom"/>
</dbReference>
<evidence type="ECO:0000256" key="1">
    <source>
        <dbReference type="ARBA" id="ARBA00004141"/>
    </source>
</evidence>
<keyword evidence="2 6" id="KW-0812">Transmembrane</keyword>
<feature type="transmembrane region" description="Helical" evidence="6">
    <location>
        <begin position="442"/>
        <end position="460"/>
    </location>
</feature>
<keyword evidence="4 6" id="KW-1133">Transmembrane helix</keyword>
<dbReference type="PROSITE" id="PS00018">
    <property type="entry name" value="EF_HAND_1"/>
    <property type="match status" value="1"/>
</dbReference>
<dbReference type="Pfam" id="PF13499">
    <property type="entry name" value="EF-hand_7"/>
    <property type="match status" value="1"/>
</dbReference>
<evidence type="ECO:0000256" key="6">
    <source>
        <dbReference type="SAM" id="Phobius"/>
    </source>
</evidence>
<dbReference type="CDD" id="cd00051">
    <property type="entry name" value="EFh"/>
    <property type="match status" value="1"/>
</dbReference>
<evidence type="ECO:0000256" key="4">
    <source>
        <dbReference type="ARBA" id="ARBA00022989"/>
    </source>
</evidence>
<comment type="caution">
    <text evidence="8">The sequence shown here is derived from an EMBL/GenBank/DDBJ whole genome shotgun (WGS) entry which is preliminary data.</text>
</comment>
<evidence type="ECO:0000313" key="9">
    <source>
        <dbReference type="Proteomes" id="UP001178507"/>
    </source>
</evidence>
<feature type="transmembrane region" description="Helical" evidence="6">
    <location>
        <begin position="472"/>
        <end position="496"/>
    </location>
</feature>
<feature type="transmembrane region" description="Helical" evidence="6">
    <location>
        <begin position="283"/>
        <end position="305"/>
    </location>
</feature>
<keyword evidence="9" id="KW-1185">Reference proteome</keyword>
<organism evidence="8 9">
    <name type="scientific">Effrenium voratum</name>
    <dbReference type="NCBI Taxonomy" id="2562239"/>
    <lineage>
        <taxon>Eukaryota</taxon>
        <taxon>Sar</taxon>
        <taxon>Alveolata</taxon>
        <taxon>Dinophyceae</taxon>
        <taxon>Suessiales</taxon>
        <taxon>Symbiodiniaceae</taxon>
        <taxon>Effrenium</taxon>
    </lineage>
</organism>
<dbReference type="Gene3D" id="1.10.287.70">
    <property type="match status" value="1"/>
</dbReference>
<proteinExistence type="predicted"/>
<dbReference type="GO" id="GO:0001518">
    <property type="term" value="C:voltage-gated sodium channel complex"/>
    <property type="evidence" value="ECO:0007669"/>
    <property type="project" value="TreeGrafter"/>
</dbReference>
<feature type="transmembrane region" description="Helical" evidence="6">
    <location>
        <begin position="245"/>
        <end position="263"/>
    </location>
</feature>
<evidence type="ECO:0000256" key="3">
    <source>
        <dbReference type="ARBA" id="ARBA00022837"/>
    </source>
</evidence>
<dbReference type="InterPro" id="IPR018247">
    <property type="entry name" value="EF_Hand_1_Ca_BS"/>
</dbReference>
<dbReference type="Proteomes" id="UP001178507">
    <property type="component" value="Unassembled WGS sequence"/>
</dbReference>
<dbReference type="GO" id="GO:0005248">
    <property type="term" value="F:voltage-gated sodium channel activity"/>
    <property type="evidence" value="ECO:0007669"/>
    <property type="project" value="TreeGrafter"/>
</dbReference>
<keyword evidence="5 6" id="KW-0472">Membrane</keyword>
<evidence type="ECO:0000256" key="5">
    <source>
        <dbReference type="ARBA" id="ARBA00023136"/>
    </source>
</evidence>
<protein>
    <recommendedName>
        <fullName evidence="7">EF-hand domain-containing protein</fullName>
    </recommendedName>
</protein>
<evidence type="ECO:0000259" key="7">
    <source>
        <dbReference type="PROSITE" id="PS50222"/>
    </source>
</evidence>
<dbReference type="SUPFAM" id="SSF47473">
    <property type="entry name" value="EF-hand"/>
    <property type="match status" value="1"/>
</dbReference>
<dbReference type="Pfam" id="PF00520">
    <property type="entry name" value="Ion_trans"/>
    <property type="match status" value="1"/>
</dbReference>
<evidence type="ECO:0000256" key="2">
    <source>
        <dbReference type="ARBA" id="ARBA00022692"/>
    </source>
</evidence>
<dbReference type="AlphaFoldDB" id="A0AA36MY59"/>
<gene>
    <name evidence="8" type="ORF">EVOR1521_LOCUS11644</name>
</gene>
<dbReference type="Gene3D" id="1.10.238.10">
    <property type="entry name" value="EF-hand"/>
    <property type="match status" value="1"/>
</dbReference>
<dbReference type="EMBL" id="CAUJNA010001167">
    <property type="protein sequence ID" value="CAJ1384884.1"/>
    <property type="molecule type" value="Genomic_DNA"/>
</dbReference>
<accession>A0AA36MY59</accession>
<dbReference type="InterPro" id="IPR002048">
    <property type="entry name" value="EF_hand_dom"/>
</dbReference>
<feature type="non-terminal residue" evidence="8">
    <location>
        <position position="643"/>
    </location>
</feature>
<feature type="transmembrane region" description="Helical" evidence="6">
    <location>
        <begin position="392"/>
        <end position="411"/>
    </location>
</feature>
<dbReference type="Gene3D" id="1.20.120.350">
    <property type="entry name" value="Voltage-gated potassium channels. Chain C"/>
    <property type="match status" value="1"/>
</dbReference>
<dbReference type="GO" id="GO:0086010">
    <property type="term" value="P:membrane depolarization during action potential"/>
    <property type="evidence" value="ECO:0007669"/>
    <property type="project" value="TreeGrafter"/>
</dbReference>
<dbReference type="GO" id="GO:0008332">
    <property type="term" value="F:low voltage-gated calcium channel activity"/>
    <property type="evidence" value="ECO:0007669"/>
    <property type="project" value="TreeGrafter"/>
</dbReference>
<dbReference type="InterPro" id="IPR011992">
    <property type="entry name" value="EF-hand-dom_pair"/>
</dbReference>
<dbReference type="GO" id="GO:0070509">
    <property type="term" value="P:calcium ion import"/>
    <property type="evidence" value="ECO:0007669"/>
    <property type="project" value="TreeGrafter"/>
</dbReference>
<name>A0AA36MY59_9DINO</name>
<keyword evidence="3" id="KW-0106">Calcium</keyword>
<dbReference type="PANTHER" id="PTHR10037">
    <property type="entry name" value="VOLTAGE-GATED CATION CHANNEL CALCIUM AND SODIUM"/>
    <property type="match status" value="1"/>
</dbReference>
<dbReference type="InterPro" id="IPR027359">
    <property type="entry name" value="Volt_channel_dom_sf"/>
</dbReference>
<reference evidence="8" key="1">
    <citation type="submission" date="2023-08" db="EMBL/GenBank/DDBJ databases">
        <authorList>
            <person name="Chen Y."/>
            <person name="Shah S."/>
            <person name="Dougan E. K."/>
            <person name="Thang M."/>
            <person name="Chan C."/>
        </authorList>
    </citation>
    <scope>NUCLEOTIDE SEQUENCE</scope>
</reference>
<dbReference type="PANTHER" id="PTHR10037:SF293">
    <property type="entry name" value="EF-HAND DOMAIN-CONTAINING PROTEIN"/>
    <property type="match status" value="1"/>
</dbReference>
<dbReference type="SMART" id="SM00054">
    <property type="entry name" value="EFh"/>
    <property type="match status" value="2"/>
</dbReference>
<dbReference type="SUPFAM" id="SSF81324">
    <property type="entry name" value="Voltage-gated potassium channels"/>
    <property type="match status" value="1"/>
</dbReference>